<dbReference type="EMBL" id="CP064786">
    <property type="protein sequence ID" value="QSG03876.1"/>
    <property type="molecule type" value="Genomic_DNA"/>
</dbReference>
<name>A0A897N0J5_9EURY</name>
<reference evidence="1" key="1">
    <citation type="submission" date="2020-11" db="EMBL/GenBank/DDBJ databases">
        <title>Carbohydrate-dependent, anaerobic sulfur respiration: A novel catabolism in halophilic archaea.</title>
        <authorList>
            <person name="Sorokin D.Y."/>
            <person name="Messina E."/>
            <person name="Smedile F."/>
            <person name="La Cono V."/>
            <person name="Hallsworth J.E."/>
            <person name="Yakimov M.M."/>
        </authorList>
    </citation>
    <scope>NUCLEOTIDE SEQUENCE</scope>
    <source>
        <strain evidence="1">AArc-S</strain>
    </source>
</reference>
<proteinExistence type="predicted"/>
<sequence>MNRRRFLGVTAGTAAGSALLGSGAFNIARVDRGLDVEVVKDQLAYLSLSETPDDQGRSYEVGGQVFLEIPGIHEEADAEGVGMDSEYWFDDILQITNRGTETIEVDTKIEMDDGIEVTLYDSDDPDRTLFTDEPFVLSVGESITAGLYINTFGVSTGSYSGELTIAGEATED</sequence>
<dbReference type="InterPro" id="IPR009482">
    <property type="entry name" value="DUF1102"/>
</dbReference>
<evidence type="ECO:0000313" key="1">
    <source>
        <dbReference type="EMBL" id="QSG03876.1"/>
    </source>
</evidence>
<dbReference type="AlphaFoldDB" id="A0A897N0J5"/>
<evidence type="ECO:0000313" key="2">
    <source>
        <dbReference type="Proteomes" id="UP000663586"/>
    </source>
</evidence>
<protein>
    <submittedName>
        <fullName evidence="1">DUF1102 family</fullName>
    </submittedName>
</protein>
<keyword evidence="2" id="KW-1185">Reference proteome</keyword>
<dbReference type="RefSeq" id="WP_238477916.1">
    <property type="nucleotide sequence ID" value="NZ_CP064786.1"/>
</dbReference>
<dbReference type="Pfam" id="PF06510">
    <property type="entry name" value="DUF1102"/>
    <property type="match status" value="1"/>
</dbReference>
<dbReference type="KEGG" id="hara:AArcS_2680"/>
<gene>
    <name evidence="1" type="ORF">AArcS_2680</name>
</gene>
<accession>A0A897N0J5</accession>
<dbReference type="Proteomes" id="UP000663586">
    <property type="component" value="Chromosome"/>
</dbReference>
<organism evidence="1 2">
    <name type="scientific">Natranaeroarchaeum sulfidigenes</name>
    <dbReference type="NCBI Taxonomy" id="2784880"/>
    <lineage>
        <taxon>Archaea</taxon>
        <taxon>Methanobacteriati</taxon>
        <taxon>Methanobacteriota</taxon>
        <taxon>Stenosarchaea group</taxon>
        <taxon>Halobacteria</taxon>
        <taxon>Halobacteriales</taxon>
        <taxon>Natronoarchaeaceae</taxon>
        <taxon>Natranaeroarchaeum</taxon>
    </lineage>
</organism>
<dbReference type="GeneID" id="70686062"/>